<evidence type="ECO:0000313" key="1">
    <source>
        <dbReference type="EMBL" id="GMI00009.1"/>
    </source>
</evidence>
<reference evidence="2" key="1">
    <citation type="journal article" date="2023" name="Commun. Biol.">
        <title>Genome analysis of Parmales, the sister group of diatoms, reveals the evolutionary specialization of diatoms from phago-mixotrophs to photoautotrophs.</title>
        <authorList>
            <person name="Ban H."/>
            <person name="Sato S."/>
            <person name="Yoshikawa S."/>
            <person name="Yamada K."/>
            <person name="Nakamura Y."/>
            <person name="Ichinomiya M."/>
            <person name="Sato N."/>
            <person name="Blanc-Mathieu R."/>
            <person name="Endo H."/>
            <person name="Kuwata A."/>
            <person name="Ogata H."/>
        </authorList>
    </citation>
    <scope>NUCLEOTIDE SEQUENCE [LARGE SCALE GENOMIC DNA]</scope>
    <source>
        <strain evidence="2">NIES 3700</strain>
    </source>
</reference>
<dbReference type="PANTHER" id="PTHR45661">
    <property type="entry name" value="SURFACE ANTIGEN"/>
    <property type="match status" value="1"/>
</dbReference>
<dbReference type="EMBL" id="BRXW01000018">
    <property type="protein sequence ID" value="GMI00009.1"/>
    <property type="molecule type" value="Genomic_DNA"/>
</dbReference>
<dbReference type="PANTHER" id="PTHR45661:SF3">
    <property type="entry name" value="IG-LIKE DOMAIN-CONTAINING PROTEIN"/>
    <property type="match status" value="1"/>
</dbReference>
<accession>A0A9W7F1U1</accession>
<evidence type="ECO:0000313" key="2">
    <source>
        <dbReference type="Proteomes" id="UP001165122"/>
    </source>
</evidence>
<comment type="caution">
    <text evidence="1">The sequence shown here is derived from an EMBL/GenBank/DDBJ whole genome shotgun (WGS) entry which is preliminary data.</text>
</comment>
<dbReference type="InterPro" id="IPR032675">
    <property type="entry name" value="LRR_dom_sf"/>
</dbReference>
<protein>
    <submittedName>
        <fullName evidence="1">Uncharacterized protein</fullName>
    </submittedName>
</protein>
<proteinExistence type="predicted"/>
<organism evidence="1 2">
    <name type="scientific">Triparma laevis f. longispina</name>
    <dbReference type="NCBI Taxonomy" id="1714387"/>
    <lineage>
        <taxon>Eukaryota</taxon>
        <taxon>Sar</taxon>
        <taxon>Stramenopiles</taxon>
        <taxon>Ochrophyta</taxon>
        <taxon>Bolidophyceae</taxon>
        <taxon>Parmales</taxon>
        <taxon>Triparmaceae</taxon>
        <taxon>Triparma</taxon>
    </lineage>
</organism>
<gene>
    <name evidence="1" type="ORF">TrLO_g11736</name>
</gene>
<dbReference type="InterPro" id="IPR026906">
    <property type="entry name" value="LRR_5"/>
</dbReference>
<dbReference type="InterPro" id="IPR053139">
    <property type="entry name" value="Surface_bspA-like"/>
</dbReference>
<dbReference type="Gene3D" id="3.80.10.10">
    <property type="entry name" value="Ribonuclease Inhibitor"/>
    <property type="match status" value="1"/>
</dbReference>
<dbReference type="SUPFAM" id="SSF52058">
    <property type="entry name" value="L domain-like"/>
    <property type="match status" value="1"/>
</dbReference>
<keyword evidence="2" id="KW-1185">Reference proteome</keyword>
<dbReference type="Proteomes" id="UP001165122">
    <property type="component" value="Unassembled WGS sequence"/>
</dbReference>
<name>A0A9W7F1U1_9STRA</name>
<dbReference type="Pfam" id="PF13306">
    <property type="entry name" value="LRR_5"/>
    <property type="match status" value="1"/>
</dbReference>
<dbReference type="AlphaFoldDB" id="A0A9W7F1U1"/>
<sequence length="627" mass="70882">MSKSVVIESKKINEIHIMGGKRGAENEGDEDGGGFVEALLAATSTISTVVSTVLSTTDQFMHTPEFKRHVVEFFPGDTLMNLRLATKTWKAAVDALIDKGVKNTTILVHQGRDIRYEAFKARKERCKLVTRVMFHLNRRITRVGMWDFRFADNLVSVEIPEGVESIGERAFYRCSNLTTVSFPSTLKSIGDSAFMQCSNIIDNVDLLHTNLVALGRGAFAGCSELKVVRIPDSIQYFGVDVFLHCVKLCPSSIDANHQYNDMTSEVVVYLRSQQQQQQQESWSQSRERPIALLCRRPSIVTLFLFLLSLLIPQTSSILLSSVSSTFTFEPAVSSLIEQYYTLLLPNKPITTFSSPLPPPPQRLLLSSPQRFKPVSTRLRYELYDGKKLNLGESEKMVDCVRRAVMEEGSKKCPLTTAIINPPSNDIPWILSAHARYLNLKNRGSRRIPLGTRSTPSRSKNSKLANDSIYASQFLKILNQQTIPTLKPNIASLPAGLVRWYYRTKPDLNLLNSRDYAWCLSQYSVLKNFPKVTPEELKKAGGKNALKRLGLIESDYGCIERDKVLRCFEVVIERIESGKVGDETVWMRMPEGIFGEEEWEEKGRRLGLELDYFDEDPLESWNRGELGE</sequence>